<comment type="subcellular location">
    <subcellularLocation>
        <location evidence="1">Membrane</location>
        <topology evidence="1">Multi-pass membrane protein</topology>
    </subcellularLocation>
</comment>
<feature type="transmembrane region" description="Helical" evidence="6">
    <location>
        <begin position="364"/>
        <end position="381"/>
    </location>
</feature>
<evidence type="ECO:0000256" key="3">
    <source>
        <dbReference type="ARBA" id="ARBA00022989"/>
    </source>
</evidence>
<keyword evidence="4 6" id="KW-0472">Membrane</keyword>
<dbReference type="InterPro" id="IPR007016">
    <property type="entry name" value="O-antigen_ligase-rel_domated"/>
</dbReference>
<keyword evidence="2 6" id="KW-0812">Transmembrane</keyword>
<proteinExistence type="predicted"/>
<accession>A0ABS4ZIF9</accession>
<feature type="transmembrane region" description="Helical" evidence="6">
    <location>
        <begin position="108"/>
        <end position="126"/>
    </location>
</feature>
<dbReference type="RefSeq" id="WP_165134873.1">
    <property type="nucleotide sequence ID" value="NZ_CP049253.1"/>
</dbReference>
<evidence type="ECO:0000313" key="9">
    <source>
        <dbReference type="Proteomes" id="UP001519362"/>
    </source>
</evidence>
<evidence type="ECO:0000256" key="2">
    <source>
        <dbReference type="ARBA" id="ARBA00022692"/>
    </source>
</evidence>
<feature type="transmembrane region" description="Helical" evidence="6">
    <location>
        <begin position="20"/>
        <end position="42"/>
    </location>
</feature>
<evidence type="ECO:0000313" key="8">
    <source>
        <dbReference type="EMBL" id="MBP2437060.1"/>
    </source>
</evidence>
<evidence type="ECO:0000256" key="5">
    <source>
        <dbReference type="SAM" id="MobiDB-lite"/>
    </source>
</evidence>
<dbReference type="InterPro" id="IPR051533">
    <property type="entry name" value="WaaL-like"/>
</dbReference>
<dbReference type="PANTHER" id="PTHR37422:SF13">
    <property type="entry name" value="LIPOPOLYSACCHARIDE BIOSYNTHESIS PROTEIN PA4999-RELATED"/>
    <property type="match status" value="1"/>
</dbReference>
<protein>
    <submittedName>
        <fullName evidence="8">O-antigen ligase</fullName>
    </submittedName>
</protein>
<feature type="transmembrane region" description="Helical" evidence="6">
    <location>
        <begin position="223"/>
        <end position="241"/>
    </location>
</feature>
<reference evidence="8 9" key="1">
    <citation type="submission" date="2021-03" db="EMBL/GenBank/DDBJ databases">
        <title>Sequencing the genomes of 1000 actinobacteria strains.</title>
        <authorList>
            <person name="Klenk H.-P."/>
        </authorList>
    </citation>
    <scope>NUCLEOTIDE SEQUENCE [LARGE SCALE GENOMIC DNA]</scope>
    <source>
        <strain evidence="8 9">DSM 24221</strain>
    </source>
</reference>
<comment type="caution">
    <text evidence="8">The sequence shown here is derived from an EMBL/GenBank/DDBJ whole genome shotgun (WGS) entry which is preliminary data.</text>
</comment>
<feature type="transmembrane region" description="Helical" evidence="6">
    <location>
        <begin position="138"/>
        <end position="162"/>
    </location>
</feature>
<dbReference type="GO" id="GO:0016874">
    <property type="term" value="F:ligase activity"/>
    <property type="evidence" value="ECO:0007669"/>
    <property type="project" value="UniProtKB-KW"/>
</dbReference>
<feature type="transmembrane region" description="Helical" evidence="6">
    <location>
        <begin position="174"/>
        <end position="194"/>
    </location>
</feature>
<evidence type="ECO:0000256" key="1">
    <source>
        <dbReference type="ARBA" id="ARBA00004141"/>
    </source>
</evidence>
<keyword evidence="8" id="KW-0436">Ligase</keyword>
<dbReference type="Proteomes" id="UP001519362">
    <property type="component" value="Unassembled WGS sequence"/>
</dbReference>
<feature type="transmembrane region" description="Helical" evidence="6">
    <location>
        <begin position="79"/>
        <end position="96"/>
    </location>
</feature>
<feature type="region of interest" description="Disordered" evidence="5">
    <location>
        <begin position="408"/>
        <end position="434"/>
    </location>
</feature>
<feature type="transmembrane region" description="Helical" evidence="6">
    <location>
        <begin position="54"/>
        <end position="72"/>
    </location>
</feature>
<organism evidence="8 9">
    <name type="scientific">Microbacterium amylolyticum</name>
    <dbReference type="NCBI Taxonomy" id="936337"/>
    <lineage>
        <taxon>Bacteria</taxon>
        <taxon>Bacillati</taxon>
        <taxon>Actinomycetota</taxon>
        <taxon>Actinomycetes</taxon>
        <taxon>Micrococcales</taxon>
        <taxon>Microbacteriaceae</taxon>
        <taxon>Microbacterium</taxon>
    </lineage>
</organism>
<evidence type="ECO:0000259" key="7">
    <source>
        <dbReference type="Pfam" id="PF04932"/>
    </source>
</evidence>
<gene>
    <name evidence="8" type="ORF">JOF34_001646</name>
</gene>
<evidence type="ECO:0000256" key="4">
    <source>
        <dbReference type="ARBA" id="ARBA00023136"/>
    </source>
</evidence>
<dbReference type="EMBL" id="JAGIOL010000001">
    <property type="protein sequence ID" value="MBP2437060.1"/>
    <property type="molecule type" value="Genomic_DNA"/>
</dbReference>
<name>A0ABS4ZIF9_9MICO</name>
<sequence length="434" mass="46488">MTAALQRIAYQHRRLRTVFAGPLGALLPLLVLLPALTGYGAIQSLFGIDNGAMLQKIFVFICVAVAGILVGFRIPPWPVLVLFGVFATAFFIASLLDLRDAGPGDLVLIRGTAGYVYAWCVFFVDWRQVNVRSRAVSLAFAPIIAVLISVPLSISGHTIFIMHEYTGALRLAAGMPPAYLASLALFGVIGAAWLWSLGSPWGLWVSVANAGICALTGTRGATLAAGLVFVAMLIVAVLYRLRQWRVGIGVGVVGLVAGAMLFIPLFMQRSTASAHGILGFSGRTEAWSYFMRRFQEHPWTGFGPGGATVLAEESGNATIMRSFVSPHSAYVSLLVDIGAPLFIVFLAMFAFLFWFAFRGVAHEFRGMVCVIAVACAFYGAFDNLLNAPQSAVPLALVLAMATAGVNQANSSHGADDGSRVSPRRAWREAQARKQ</sequence>
<feature type="transmembrane region" description="Helical" evidence="6">
    <location>
        <begin position="248"/>
        <end position="267"/>
    </location>
</feature>
<keyword evidence="9" id="KW-1185">Reference proteome</keyword>
<dbReference type="Pfam" id="PF04932">
    <property type="entry name" value="Wzy_C"/>
    <property type="match status" value="1"/>
</dbReference>
<evidence type="ECO:0000256" key="6">
    <source>
        <dbReference type="SAM" id="Phobius"/>
    </source>
</evidence>
<feature type="compositionally biased region" description="Basic and acidic residues" evidence="5">
    <location>
        <begin position="425"/>
        <end position="434"/>
    </location>
</feature>
<feature type="transmembrane region" description="Helical" evidence="6">
    <location>
        <begin position="201"/>
        <end position="217"/>
    </location>
</feature>
<keyword evidence="3 6" id="KW-1133">Transmembrane helix</keyword>
<feature type="transmembrane region" description="Helical" evidence="6">
    <location>
        <begin position="330"/>
        <end position="357"/>
    </location>
</feature>
<dbReference type="PANTHER" id="PTHR37422">
    <property type="entry name" value="TEICHURONIC ACID BIOSYNTHESIS PROTEIN TUAE"/>
    <property type="match status" value="1"/>
</dbReference>
<feature type="domain" description="O-antigen ligase-related" evidence="7">
    <location>
        <begin position="206"/>
        <end position="346"/>
    </location>
</feature>